<dbReference type="EMBL" id="PJQL01003009">
    <property type="protein sequence ID" value="RCH82455.1"/>
    <property type="molecule type" value="Genomic_DNA"/>
</dbReference>
<organism evidence="1 2">
    <name type="scientific">Rhizopus azygosporus</name>
    <name type="common">Rhizopus microsporus var. azygosporus</name>
    <dbReference type="NCBI Taxonomy" id="86630"/>
    <lineage>
        <taxon>Eukaryota</taxon>
        <taxon>Fungi</taxon>
        <taxon>Fungi incertae sedis</taxon>
        <taxon>Mucoromycota</taxon>
        <taxon>Mucoromycotina</taxon>
        <taxon>Mucoromycetes</taxon>
        <taxon>Mucorales</taxon>
        <taxon>Mucorineae</taxon>
        <taxon>Rhizopodaceae</taxon>
        <taxon>Rhizopus</taxon>
    </lineage>
</organism>
<evidence type="ECO:0000313" key="2">
    <source>
        <dbReference type="Proteomes" id="UP000252139"/>
    </source>
</evidence>
<feature type="non-terminal residue" evidence="1">
    <location>
        <position position="56"/>
    </location>
</feature>
<keyword evidence="2" id="KW-1185">Reference proteome</keyword>
<dbReference type="OrthoDB" id="2447772at2759"/>
<gene>
    <name evidence="1" type="ORF">CU097_007401</name>
</gene>
<dbReference type="AlphaFoldDB" id="A0A367IXN3"/>
<protein>
    <submittedName>
        <fullName evidence="1">Uncharacterized protein</fullName>
    </submittedName>
</protein>
<name>A0A367IXN3_RHIAZ</name>
<proteinExistence type="predicted"/>
<evidence type="ECO:0000313" key="1">
    <source>
        <dbReference type="EMBL" id="RCH82455.1"/>
    </source>
</evidence>
<sequence>MASIQPPSSYGTPYCSRIRSMHGHKLPTRPEDAVLSFGIPKDFNNPHHQMGIKSNS</sequence>
<accession>A0A367IXN3</accession>
<comment type="caution">
    <text evidence="1">The sequence shown here is derived from an EMBL/GenBank/DDBJ whole genome shotgun (WGS) entry which is preliminary data.</text>
</comment>
<reference evidence="1 2" key="1">
    <citation type="journal article" date="2018" name="G3 (Bethesda)">
        <title>Phylogenetic and Phylogenomic Definition of Rhizopus Species.</title>
        <authorList>
            <person name="Gryganskyi A.P."/>
            <person name="Golan J."/>
            <person name="Dolatabadi S."/>
            <person name="Mondo S."/>
            <person name="Robb S."/>
            <person name="Idnurm A."/>
            <person name="Muszewska A."/>
            <person name="Steczkiewicz K."/>
            <person name="Masonjones S."/>
            <person name="Liao H.L."/>
            <person name="Gajdeczka M.T."/>
            <person name="Anike F."/>
            <person name="Vuek A."/>
            <person name="Anishchenko I.M."/>
            <person name="Voigt K."/>
            <person name="de Hoog G.S."/>
            <person name="Smith M.E."/>
            <person name="Heitman J."/>
            <person name="Vilgalys R."/>
            <person name="Stajich J.E."/>
        </authorList>
    </citation>
    <scope>NUCLEOTIDE SEQUENCE [LARGE SCALE GENOMIC DNA]</scope>
    <source>
        <strain evidence="1 2">CBS 357.93</strain>
    </source>
</reference>
<dbReference type="Proteomes" id="UP000252139">
    <property type="component" value="Unassembled WGS sequence"/>
</dbReference>
<dbReference type="STRING" id="86630.A0A367IXN3"/>